<keyword evidence="3 7" id="KW-0812">Transmembrane</keyword>
<sequence>MKQNWLRNMLIALGAALGVMLATMLLLGNQSVEQSVKEQVVSRYGDYNLQFGYIKNDMYLNNESLKGIDGLENAEKISKVLIPYPFPNYKELSGKPSYWGVEQDSPEMHSYKIVEGRYPKEGAEVALTKGYTDRENIRVGDTIKLPFPQHGEKNVKVVGILNPPLMAAMGHSAYFPIHWLQKELNLSNQFNLVQVKTADVNVKRAIALDVNKKIENIKVDQRTYVDKAFERLNVMKPLIFSLGGIALFVVALLIMGSFFLSVRSRFKQWALLRALGSNPNQIILVVLLEALCIGAIGSLAGVILGAGTQTIAASFINKWVNIEGAGKASFSISGEVLLITFLLGIVMSVIGAIIPAFMVRKIPPVQALRPGLPSNEKKEKRWSAFSLSILIIGTVIGLTGSILEQYIGFNLSAIGALLFAVGLLLAIPLFIRVIAPVIAKPFQMILRIETTISSRNVIRYRNKAAVSVAILAFGFMLALVGTMYVNSMYEGMKKGLQKHLPADLVVRIPVESQGIETLPFSWMEKVRKIDGVESSVGNATDFTAKLVNYDFKKANQEWYEFMKKNNLNYDSMEVVGNDIVAYQKVTKAKVIAGQPLNKPLQDGEGVITKEVAKNLGLQLHDTVDVQGKGKEKQRIKVVSIIEQGLRLRSLDIFVNEQWARDKFHVQGYEAIQIMTNSNQSFEGIKKQVKEITKNKENVEVINSYDLLKEQEQLLSQMMMLIRLLVIIVFIISGIGLMNAIVASLHERRAEISMIRAVGAIPKQMRRIVLLEGTLLGAIAGCIGIFGGILFSYIVLSSLELTVIIIPYNQVVILALASVMLGAGAALIASLQLRKFKLSDTLKELSA</sequence>
<proteinExistence type="inferred from homology"/>
<evidence type="ECO:0000256" key="1">
    <source>
        <dbReference type="ARBA" id="ARBA00004651"/>
    </source>
</evidence>
<organism evidence="10 11">
    <name type="scientific">Bacillus wiedmannii</name>
    <dbReference type="NCBI Taxonomy" id="1890302"/>
    <lineage>
        <taxon>Bacteria</taxon>
        <taxon>Bacillati</taxon>
        <taxon>Bacillota</taxon>
        <taxon>Bacilli</taxon>
        <taxon>Bacillales</taxon>
        <taxon>Bacillaceae</taxon>
        <taxon>Bacillus</taxon>
        <taxon>Bacillus cereus group</taxon>
    </lineage>
</organism>
<evidence type="ECO:0000256" key="5">
    <source>
        <dbReference type="ARBA" id="ARBA00023136"/>
    </source>
</evidence>
<keyword evidence="2" id="KW-1003">Cell membrane</keyword>
<evidence type="ECO:0000256" key="4">
    <source>
        <dbReference type="ARBA" id="ARBA00022989"/>
    </source>
</evidence>
<evidence type="ECO:0008006" key="12">
    <source>
        <dbReference type="Google" id="ProtNLM"/>
    </source>
</evidence>
<feature type="transmembrane region" description="Helical" evidence="7">
    <location>
        <begin position="382"/>
        <end position="403"/>
    </location>
</feature>
<feature type="transmembrane region" description="Helical" evidence="7">
    <location>
        <begin position="336"/>
        <end position="359"/>
    </location>
</feature>
<feature type="transmembrane region" description="Helical" evidence="7">
    <location>
        <begin position="719"/>
        <end position="746"/>
    </location>
</feature>
<feature type="transmembrane region" description="Helical" evidence="7">
    <location>
        <begin position="238"/>
        <end position="262"/>
    </location>
</feature>
<evidence type="ECO:0000313" key="11">
    <source>
        <dbReference type="Proteomes" id="UP000196052"/>
    </source>
</evidence>
<dbReference type="PANTHER" id="PTHR30572:SF4">
    <property type="entry name" value="ABC TRANSPORTER PERMEASE YTRF"/>
    <property type="match status" value="1"/>
</dbReference>
<dbReference type="GO" id="GO:0005886">
    <property type="term" value="C:plasma membrane"/>
    <property type="evidence" value="ECO:0007669"/>
    <property type="project" value="UniProtKB-SubCell"/>
</dbReference>
<feature type="transmembrane region" description="Helical" evidence="7">
    <location>
        <begin position="807"/>
        <end position="828"/>
    </location>
</feature>
<feature type="transmembrane region" description="Helical" evidence="7">
    <location>
        <begin position="409"/>
        <end position="435"/>
    </location>
</feature>
<feature type="domain" description="ABC3 transporter permease C-terminal" evidence="8">
    <location>
        <begin position="241"/>
        <end position="364"/>
    </location>
</feature>
<evidence type="ECO:0000256" key="7">
    <source>
        <dbReference type="SAM" id="Phobius"/>
    </source>
</evidence>
<dbReference type="AlphaFoldDB" id="A0A1C4GC35"/>
<protein>
    <recommendedName>
        <fullName evidence="12">Permease</fullName>
    </recommendedName>
</protein>
<feature type="domain" description="ABC3 transporter permease C-terminal" evidence="8">
    <location>
        <begin position="723"/>
        <end position="834"/>
    </location>
</feature>
<gene>
    <name evidence="10" type="ORF">BC05F1_05711</name>
</gene>
<dbReference type="GO" id="GO:0022857">
    <property type="term" value="F:transmembrane transporter activity"/>
    <property type="evidence" value="ECO:0007669"/>
    <property type="project" value="TreeGrafter"/>
</dbReference>
<keyword evidence="5 7" id="KW-0472">Membrane</keyword>
<evidence type="ECO:0000256" key="2">
    <source>
        <dbReference type="ARBA" id="ARBA00022475"/>
    </source>
</evidence>
<accession>A0A1C4GC35</accession>
<dbReference type="Pfam" id="PF02687">
    <property type="entry name" value="FtsX"/>
    <property type="match status" value="2"/>
</dbReference>
<comment type="subcellular location">
    <subcellularLocation>
        <location evidence="1">Cell membrane</location>
        <topology evidence="1">Multi-pass membrane protein</topology>
    </subcellularLocation>
</comment>
<dbReference type="EMBL" id="FMBE01000017">
    <property type="protein sequence ID" value="SCC65759.1"/>
    <property type="molecule type" value="Genomic_DNA"/>
</dbReference>
<keyword evidence="4 7" id="KW-1133">Transmembrane helix</keyword>
<evidence type="ECO:0000259" key="9">
    <source>
        <dbReference type="Pfam" id="PF12704"/>
    </source>
</evidence>
<dbReference type="InterPro" id="IPR003838">
    <property type="entry name" value="ABC3_permease_C"/>
</dbReference>
<evidence type="ECO:0000256" key="3">
    <source>
        <dbReference type="ARBA" id="ARBA00022692"/>
    </source>
</evidence>
<feature type="transmembrane region" description="Helical" evidence="7">
    <location>
        <begin position="767"/>
        <end position="795"/>
    </location>
</feature>
<feature type="transmembrane region" description="Helical" evidence="7">
    <location>
        <begin position="464"/>
        <end position="485"/>
    </location>
</feature>
<evidence type="ECO:0000256" key="6">
    <source>
        <dbReference type="ARBA" id="ARBA00038076"/>
    </source>
</evidence>
<reference evidence="11" key="1">
    <citation type="submission" date="2016-08" db="EMBL/GenBank/DDBJ databases">
        <authorList>
            <person name="Loux V."/>
            <person name="Rue O."/>
        </authorList>
    </citation>
    <scope>NUCLEOTIDE SEQUENCE [LARGE SCALE GENOMIC DNA]</scope>
    <source>
        <strain evidence="11">INRA Bc05-F1</strain>
    </source>
</reference>
<dbReference type="Proteomes" id="UP000196052">
    <property type="component" value="Unassembled WGS sequence"/>
</dbReference>
<dbReference type="InterPro" id="IPR050250">
    <property type="entry name" value="Macrolide_Exporter_MacB"/>
</dbReference>
<name>A0A1C4GC35_9BACI</name>
<feature type="transmembrane region" description="Helical" evidence="7">
    <location>
        <begin position="283"/>
        <end position="316"/>
    </location>
</feature>
<comment type="similarity">
    <text evidence="6">Belongs to the ABC-4 integral membrane protein family.</text>
</comment>
<feature type="domain" description="MacB-like periplasmic core" evidence="9">
    <location>
        <begin position="10"/>
        <end position="200"/>
    </location>
</feature>
<dbReference type="Pfam" id="PF12704">
    <property type="entry name" value="MacB_PCD"/>
    <property type="match status" value="1"/>
</dbReference>
<dbReference type="PANTHER" id="PTHR30572">
    <property type="entry name" value="MEMBRANE COMPONENT OF TRANSPORTER-RELATED"/>
    <property type="match status" value="1"/>
</dbReference>
<evidence type="ECO:0000313" key="10">
    <source>
        <dbReference type="EMBL" id="SCC65759.1"/>
    </source>
</evidence>
<dbReference type="InterPro" id="IPR025857">
    <property type="entry name" value="MacB_PCD"/>
</dbReference>
<evidence type="ECO:0000259" key="8">
    <source>
        <dbReference type="Pfam" id="PF02687"/>
    </source>
</evidence>